<comment type="caution">
    <text evidence="1">The sequence shown here is derived from an EMBL/GenBank/DDBJ whole genome shotgun (WGS) entry which is preliminary data.</text>
</comment>
<keyword evidence="2" id="KW-1185">Reference proteome</keyword>
<protein>
    <recommendedName>
        <fullName evidence="3">DUF2190 domain-containing protein</fullName>
    </recommendedName>
</protein>
<gene>
    <name evidence="1" type="ORF">Phou_036690</name>
</gene>
<organism evidence="1 2">
    <name type="scientific">Phytohabitans houttuyneae</name>
    <dbReference type="NCBI Taxonomy" id="1076126"/>
    <lineage>
        <taxon>Bacteria</taxon>
        <taxon>Bacillati</taxon>
        <taxon>Actinomycetota</taxon>
        <taxon>Actinomycetes</taxon>
        <taxon>Micromonosporales</taxon>
        <taxon>Micromonosporaceae</taxon>
    </lineage>
</organism>
<dbReference type="EMBL" id="BLPF01000001">
    <property type="protein sequence ID" value="GFJ79489.1"/>
    <property type="molecule type" value="Genomic_DNA"/>
</dbReference>
<evidence type="ECO:0008006" key="3">
    <source>
        <dbReference type="Google" id="ProtNLM"/>
    </source>
</evidence>
<evidence type="ECO:0000313" key="2">
    <source>
        <dbReference type="Proteomes" id="UP000482800"/>
    </source>
</evidence>
<name>A0A6V8KBG6_9ACTN</name>
<dbReference type="AlphaFoldDB" id="A0A6V8KBG6"/>
<sequence length="68" mass="6811">MKFNGTAELSVKGVNGGGNSAVADGDQLFYVDADTPPISKKNTGRLVGQAMATVGSGATATILVRLNG</sequence>
<accession>A0A6V8KBG6</accession>
<reference evidence="1 2" key="1">
    <citation type="submission" date="2020-03" db="EMBL/GenBank/DDBJ databases">
        <title>Whole genome shotgun sequence of Phytohabitans houttuyneae NBRC 108639.</title>
        <authorList>
            <person name="Komaki H."/>
            <person name="Tamura T."/>
        </authorList>
    </citation>
    <scope>NUCLEOTIDE SEQUENCE [LARGE SCALE GENOMIC DNA]</scope>
    <source>
        <strain evidence="1 2">NBRC 108639</strain>
    </source>
</reference>
<reference evidence="1 2" key="2">
    <citation type="submission" date="2020-03" db="EMBL/GenBank/DDBJ databases">
        <authorList>
            <person name="Ichikawa N."/>
            <person name="Kimura A."/>
            <person name="Kitahashi Y."/>
            <person name="Uohara A."/>
        </authorList>
    </citation>
    <scope>NUCLEOTIDE SEQUENCE [LARGE SCALE GENOMIC DNA]</scope>
    <source>
        <strain evidence="1 2">NBRC 108639</strain>
    </source>
</reference>
<dbReference type="Proteomes" id="UP000482800">
    <property type="component" value="Unassembled WGS sequence"/>
</dbReference>
<proteinExistence type="predicted"/>
<evidence type="ECO:0000313" key="1">
    <source>
        <dbReference type="EMBL" id="GFJ79489.1"/>
    </source>
</evidence>